<reference evidence="1" key="1">
    <citation type="journal article" date="2023" name="bioRxiv">
        <title>Scaffold-level genome assemblies of two parasitoid biocontrol wasps reveal the parthenogenesis mechanism and an associated novel virus.</title>
        <authorList>
            <person name="Inwood S."/>
            <person name="Skelly J."/>
            <person name="Guhlin J."/>
            <person name="Harrop T."/>
            <person name="Goldson S."/>
            <person name="Dearden P."/>
        </authorList>
    </citation>
    <scope>NUCLEOTIDE SEQUENCE</scope>
    <source>
        <strain evidence="1">Irish</strain>
        <tissue evidence="1">Whole body</tissue>
    </source>
</reference>
<name>A0AA39F9I2_9HYME</name>
<sequence>MCKLLVNYPCLKILQHCENCGMKELSETIIIADDYIKDFKFGEFLLKFVREKFSEEVQICKKCKLESKLTKEGTCFIMIDFDIVFQLNKKKFSDGIKINDIAEKINIKERNYMLGGIIVSYPSHFVTFNRQVNTPQNKFYRHSRTRQWNSNYKCKETQDSWN</sequence>
<organism evidence="1 2">
    <name type="scientific">Microctonus aethiopoides</name>
    <dbReference type="NCBI Taxonomy" id="144406"/>
    <lineage>
        <taxon>Eukaryota</taxon>
        <taxon>Metazoa</taxon>
        <taxon>Ecdysozoa</taxon>
        <taxon>Arthropoda</taxon>
        <taxon>Hexapoda</taxon>
        <taxon>Insecta</taxon>
        <taxon>Pterygota</taxon>
        <taxon>Neoptera</taxon>
        <taxon>Endopterygota</taxon>
        <taxon>Hymenoptera</taxon>
        <taxon>Apocrita</taxon>
        <taxon>Ichneumonoidea</taxon>
        <taxon>Braconidae</taxon>
        <taxon>Euphorinae</taxon>
        <taxon>Microctonus</taxon>
    </lineage>
</organism>
<keyword evidence="2" id="KW-1185">Reference proteome</keyword>
<dbReference type="Proteomes" id="UP001168990">
    <property type="component" value="Unassembled WGS sequence"/>
</dbReference>
<comment type="caution">
    <text evidence="1">The sequence shown here is derived from an EMBL/GenBank/DDBJ whole genome shotgun (WGS) entry which is preliminary data.</text>
</comment>
<protein>
    <submittedName>
        <fullName evidence="1">Uncharacterized protein</fullName>
    </submittedName>
</protein>
<dbReference type="AlphaFoldDB" id="A0AA39F9I2"/>
<accession>A0AA39F9I2</accession>
<evidence type="ECO:0000313" key="1">
    <source>
        <dbReference type="EMBL" id="KAK0165437.1"/>
    </source>
</evidence>
<gene>
    <name evidence="1" type="ORF">PV328_003947</name>
</gene>
<dbReference type="EMBL" id="JAQQBS010001422">
    <property type="protein sequence ID" value="KAK0165437.1"/>
    <property type="molecule type" value="Genomic_DNA"/>
</dbReference>
<reference evidence="1" key="2">
    <citation type="submission" date="2023-03" db="EMBL/GenBank/DDBJ databases">
        <authorList>
            <person name="Inwood S.N."/>
            <person name="Skelly J.G."/>
            <person name="Guhlin J."/>
            <person name="Harrop T.W.R."/>
            <person name="Goldson S.G."/>
            <person name="Dearden P.K."/>
        </authorList>
    </citation>
    <scope>NUCLEOTIDE SEQUENCE</scope>
    <source>
        <strain evidence="1">Irish</strain>
        <tissue evidence="1">Whole body</tissue>
    </source>
</reference>
<proteinExistence type="predicted"/>
<evidence type="ECO:0000313" key="2">
    <source>
        <dbReference type="Proteomes" id="UP001168990"/>
    </source>
</evidence>